<feature type="transmembrane region" description="Helical" evidence="1">
    <location>
        <begin position="20"/>
        <end position="41"/>
    </location>
</feature>
<dbReference type="AlphaFoldDB" id="A0AAD7JGW0"/>
<comment type="caution">
    <text evidence="2">The sequence shown here is derived from an EMBL/GenBank/DDBJ whole genome shotgun (WGS) entry which is preliminary data.</text>
</comment>
<keyword evidence="3" id="KW-1185">Reference proteome</keyword>
<organism evidence="2 3">
    <name type="scientific">Mycena maculata</name>
    <dbReference type="NCBI Taxonomy" id="230809"/>
    <lineage>
        <taxon>Eukaryota</taxon>
        <taxon>Fungi</taxon>
        <taxon>Dikarya</taxon>
        <taxon>Basidiomycota</taxon>
        <taxon>Agaricomycotina</taxon>
        <taxon>Agaricomycetes</taxon>
        <taxon>Agaricomycetidae</taxon>
        <taxon>Agaricales</taxon>
        <taxon>Marasmiineae</taxon>
        <taxon>Mycenaceae</taxon>
        <taxon>Mycena</taxon>
    </lineage>
</organism>
<proteinExistence type="predicted"/>
<keyword evidence="1" id="KW-0812">Transmembrane</keyword>
<sequence length="71" mass="7926">MANGVKSQAVNTRLPKQARTVWSSLASNGFFSLGMAFTALYRGQSRHIKGMTEFFIGCFKCYDRWATGGLR</sequence>
<gene>
    <name evidence="2" type="ORF">DFH07DRAFT_956814</name>
</gene>
<keyword evidence="1" id="KW-0472">Membrane</keyword>
<dbReference type="EMBL" id="JARJLG010000043">
    <property type="protein sequence ID" value="KAJ7762337.1"/>
    <property type="molecule type" value="Genomic_DNA"/>
</dbReference>
<evidence type="ECO:0000313" key="2">
    <source>
        <dbReference type="EMBL" id="KAJ7762337.1"/>
    </source>
</evidence>
<protein>
    <submittedName>
        <fullName evidence="2">Uncharacterized protein</fullName>
    </submittedName>
</protein>
<reference evidence="2" key="1">
    <citation type="submission" date="2023-03" db="EMBL/GenBank/DDBJ databases">
        <title>Massive genome expansion in bonnet fungi (Mycena s.s.) driven by repeated elements and novel gene families across ecological guilds.</title>
        <authorList>
            <consortium name="Lawrence Berkeley National Laboratory"/>
            <person name="Harder C.B."/>
            <person name="Miyauchi S."/>
            <person name="Viragh M."/>
            <person name="Kuo A."/>
            <person name="Thoen E."/>
            <person name="Andreopoulos B."/>
            <person name="Lu D."/>
            <person name="Skrede I."/>
            <person name="Drula E."/>
            <person name="Henrissat B."/>
            <person name="Morin E."/>
            <person name="Kohler A."/>
            <person name="Barry K."/>
            <person name="LaButti K."/>
            <person name="Morin E."/>
            <person name="Salamov A."/>
            <person name="Lipzen A."/>
            <person name="Mereny Z."/>
            <person name="Hegedus B."/>
            <person name="Baldrian P."/>
            <person name="Stursova M."/>
            <person name="Weitz H."/>
            <person name="Taylor A."/>
            <person name="Grigoriev I.V."/>
            <person name="Nagy L.G."/>
            <person name="Martin F."/>
            <person name="Kauserud H."/>
        </authorList>
    </citation>
    <scope>NUCLEOTIDE SEQUENCE</scope>
    <source>
        <strain evidence="2">CBHHK188m</strain>
    </source>
</reference>
<keyword evidence="1" id="KW-1133">Transmembrane helix</keyword>
<dbReference type="Proteomes" id="UP001215280">
    <property type="component" value="Unassembled WGS sequence"/>
</dbReference>
<evidence type="ECO:0000256" key="1">
    <source>
        <dbReference type="SAM" id="Phobius"/>
    </source>
</evidence>
<evidence type="ECO:0000313" key="3">
    <source>
        <dbReference type="Proteomes" id="UP001215280"/>
    </source>
</evidence>
<name>A0AAD7JGW0_9AGAR</name>
<accession>A0AAD7JGW0</accession>